<dbReference type="PROSITE" id="PS50297">
    <property type="entry name" value="ANK_REP_REGION"/>
    <property type="match status" value="4"/>
</dbReference>
<name>A0A6M7TU91_9HYPH</name>
<dbReference type="InterPro" id="IPR036770">
    <property type="entry name" value="Ankyrin_rpt-contain_sf"/>
</dbReference>
<protein>
    <submittedName>
        <fullName evidence="8">Uncharacterized protein</fullName>
    </submittedName>
</protein>
<accession>A0A6M7TU91</accession>
<evidence type="ECO:0000256" key="7">
    <source>
        <dbReference type="ARBA" id="ARBA00023043"/>
    </source>
</evidence>
<dbReference type="InterPro" id="IPR002327">
    <property type="entry name" value="Cyt_c_1A/1B"/>
</dbReference>
<dbReference type="PANTHER" id="PTHR24171">
    <property type="entry name" value="ANKYRIN REPEAT DOMAIN-CONTAINING PROTEIN 39-RELATED"/>
    <property type="match status" value="1"/>
</dbReference>
<evidence type="ECO:0000256" key="2">
    <source>
        <dbReference type="ARBA" id="ARBA00022617"/>
    </source>
</evidence>
<keyword evidence="4" id="KW-0677">Repeat</keyword>
<dbReference type="Proteomes" id="UP000275530">
    <property type="component" value="Unassembled WGS sequence"/>
</dbReference>
<dbReference type="Pfam" id="PF12796">
    <property type="entry name" value="Ank_2"/>
    <property type="match status" value="2"/>
</dbReference>
<evidence type="ECO:0000256" key="4">
    <source>
        <dbReference type="ARBA" id="ARBA00022737"/>
    </source>
</evidence>
<reference evidence="8 9" key="1">
    <citation type="submission" date="2018-09" db="EMBL/GenBank/DDBJ databases">
        <title>Mesorhizobium carmichaelinearum sp. nov. isolated from Carmichaelinea spp. root nodules in New Zealand.</title>
        <authorList>
            <person name="De Meyer S.E."/>
        </authorList>
    </citation>
    <scope>NUCLEOTIDE SEQUENCE [LARGE SCALE GENOMIC DNA]</scope>
    <source>
        <strain evidence="8 9">LMG 28313</strain>
    </source>
</reference>
<keyword evidence="5" id="KW-0249">Electron transport</keyword>
<dbReference type="SMART" id="SM00248">
    <property type="entry name" value="ANK"/>
    <property type="match status" value="4"/>
</dbReference>
<keyword evidence="1" id="KW-0813">Transport</keyword>
<dbReference type="GO" id="GO:0046872">
    <property type="term" value="F:metal ion binding"/>
    <property type="evidence" value="ECO:0007669"/>
    <property type="project" value="UniProtKB-KW"/>
</dbReference>
<dbReference type="GO" id="GO:0020037">
    <property type="term" value="F:heme binding"/>
    <property type="evidence" value="ECO:0007669"/>
    <property type="project" value="InterPro"/>
</dbReference>
<dbReference type="Gene3D" id="1.25.40.20">
    <property type="entry name" value="Ankyrin repeat-containing domain"/>
    <property type="match status" value="2"/>
</dbReference>
<evidence type="ECO:0000256" key="6">
    <source>
        <dbReference type="ARBA" id="ARBA00023004"/>
    </source>
</evidence>
<dbReference type="SUPFAM" id="SSF48403">
    <property type="entry name" value="Ankyrin repeat"/>
    <property type="match status" value="1"/>
</dbReference>
<dbReference type="InterPro" id="IPR036909">
    <property type="entry name" value="Cyt_c-like_dom_sf"/>
</dbReference>
<organism evidence="8 9">
    <name type="scientific">Mesorhizobium jarvisii</name>
    <dbReference type="NCBI Taxonomy" id="1777867"/>
    <lineage>
        <taxon>Bacteria</taxon>
        <taxon>Pseudomonadati</taxon>
        <taxon>Pseudomonadota</taxon>
        <taxon>Alphaproteobacteria</taxon>
        <taxon>Hyphomicrobiales</taxon>
        <taxon>Phyllobacteriaceae</taxon>
        <taxon>Mesorhizobium</taxon>
    </lineage>
</organism>
<sequence length="298" mass="31267">MTKRRVWLKGASWILSLFIIPAQAGSLGDLVKSGDLVGVTSALDKGAAVNDVDGVTALYIACEGGNVEIAKLLIDRGADVNLPVSWQRTPLYAANKGGHADIVKLLLDNGADPNQLAKSQTPLHVAAENGCLPCVVHLVDAGAEVNALTSNGSPPIHLAKLAGHDDVVAYLRSHGAGRPAIAPIAPRLASANAESGKELFGKTCGTCHLVAPGIKNPKPNLWGIVGRRKASQGDVEYSASLKDAGGDWTFEELNLFISNPALTLPGTDMLFPGLQDEKQRADLIAYLRTLSETPLPLP</sequence>
<keyword evidence="9" id="KW-1185">Reference proteome</keyword>
<dbReference type="Gene3D" id="1.10.760.10">
    <property type="entry name" value="Cytochrome c-like domain"/>
    <property type="match status" value="1"/>
</dbReference>
<proteinExistence type="predicted"/>
<dbReference type="PROSITE" id="PS51007">
    <property type="entry name" value="CYTC"/>
    <property type="match status" value="1"/>
</dbReference>
<dbReference type="PRINTS" id="PR01415">
    <property type="entry name" value="ANKYRIN"/>
</dbReference>
<keyword evidence="7" id="KW-0040">ANK repeat</keyword>
<evidence type="ECO:0000256" key="1">
    <source>
        <dbReference type="ARBA" id="ARBA00022448"/>
    </source>
</evidence>
<dbReference type="PANTHER" id="PTHR24171:SF9">
    <property type="entry name" value="ANKYRIN REPEAT DOMAIN-CONTAINING PROTEIN 39"/>
    <property type="match status" value="1"/>
</dbReference>
<keyword evidence="2" id="KW-0349">Heme</keyword>
<evidence type="ECO:0000313" key="8">
    <source>
        <dbReference type="EMBL" id="RJT29303.1"/>
    </source>
</evidence>
<dbReference type="AlphaFoldDB" id="A0A6M7TU91"/>
<keyword evidence="6" id="KW-0408">Iron</keyword>
<dbReference type="Pfam" id="PF00034">
    <property type="entry name" value="Cytochrom_C"/>
    <property type="match status" value="1"/>
</dbReference>
<gene>
    <name evidence="8" type="ORF">D3242_28895</name>
</gene>
<dbReference type="RefSeq" id="WP_081295948.1">
    <property type="nucleotide sequence ID" value="NZ_CP033508.1"/>
</dbReference>
<dbReference type="InterPro" id="IPR002110">
    <property type="entry name" value="Ankyrin_rpt"/>
</dbReference>
<dbReference type="PRINTS" id="PR00604">
    <property type="entry name" value="CYTCHRMECIAB"/>
</dbReference>
<comment type="caution">
    <text evidence="8">The sequence shown here is derived from an EMBL/GenBank/DDBJ whole genome shotgun (WGS) entry which is preliminary data.</text>
</comment>
<evidence type="ECO:0000256" key="3">
    <source>
        <dbReference type="ARBA" id="ARBA00022723"/>
    </source>
</evidence>
<keyword evidence="3" id="KW-0479">Metal-binding</keyword>
<dbReference type="EMBL" id="QZXA01000015">
    <property type="protein sequence ID" value="RJT29303.1"/>
    <property type="molecule type" value="Genomic_DNA"/>
</dbReference>
<dbReference type="PROSITE" id="PS50088">
    <property type="entry name" value="ANK_REPEAT"/>
    <property type="match status" value="4"/>
</dbReference>
<dbReference type="InterPro" id="IPR009056">
    <property type="entry name" value="Cyt_c-like_dom"/>
</dbReference>
<dbReference type="GO" id="GO:0009055">
    <property type="term" value="F:electron transfer activity"/>
    <property type="evidence" value="ECO:0007669"/>
    <property type="project" value="InterPro"/>
</dbReference>
<dbReference type="SUPFAM" id="SSF46626">
    <property type="entry name" value="Cytochrome c"/>
    <property type="match status" value="1"/>
</dbReference>
<evidence type="ECO:0000313" key="9">
    <source>
        <dbReference type="Proteomes" id="UP000275530"/>
    </source>
</evidence>
<evidence type="ECO:0000256" key="5">
    <source>
        <dbReference type="ARBA" id="ARBA00022982"/>
    </source>
</evidence>